<evidence type="ECO:0000259" key="2">
    <source>
        <dbReference type="Pfam" id="PF14145"/>
    </source>
</evidence>
<name>A0A0F9J8C8_9ZZZZ</name>
<feature type="domain" description="YrhK" evidence="2">
    <location>
        <begin position="21"/>
        <end position="76"/>
    </location>
</feature>
<dbReference type="AlphaFoldDB" id="A0A0F9J8C8"/>
<dbReference type="EMBL" id="LAZR01010666">
    <property type="protein sequence ID" value="KKM65763.1"/>
    <property type="molecule type" value="Genomic_DNA"/>
</dbReference>
<protein>
    <recommendedName>
        <fullName evidence="2">YrhK domain-containing protein</fullName>
    </recommendedName>
</protein>
<comment type="caution">
    <text evidence="3">The sequence shown here is derived from an EMBL/GenBank/DDBJ whole genome shotgun (WGS) entry which is preliminary data.</text>
</comment>
<keyword evidence="1" id="KW-0472">Membrane</keyword>
<keyword evidence="1" id="KW-0812">Transmembrane</keyword>
<reference evidence="3" key="1">
    <citation type="journal article" date="2015" name="Nature">
        <title>Complex archaea that bridge the gap between prokaryotes and eukaryotes.</title>
        <authorList>
            <person name="Spang A."/>
            <person name="Saw J.H."/>
            <person name="Jorgensen S.L."/>
            <person name="Zaremba-Niedzwiedzka K."/>
            <person name="Martijn J."/>
            <person name="Lind A.E."/>
            <person name="van Eijk R."/>
            <person name="Schleper C."/>
            <person name="Guy L."/>
            <person name="Ettema T.J."/>
        </authorList>
    </citation>
    <scope>NUCLEOTIDE SEQUENCE</scope>
</reference>
<feature type="transmembrane region" description="Helical" evidence="1">
    <location>
        <begin position="52"/>
        <end position="70"/>
    </location>
</feature>
<organism evidence="3">
    <name type="scientific">marine sediment metagenome</name>
    <dbReference type="NCBI Taxonomy" id="412755"/>
    <lineage>
        <taxon>unclassified sequences</taxon>
        <taxon>metagenomes</taxon>
        <taxon>ecological metagenomes</taxon>
    </lineage>
</organism>
<keyword evidence="1" id="KW-1133">Transmembrane helix</keyword>
<evidence type="ECO:0000256" key="1">
    <source>
        <dbReference type="SAM" id="Phobius"/>
    </source>
</evidence>
<proteinExistence type="predicted"/>
<sequence length="93" mass="10968">MKMFRNERRDNSEAHRRLYARFELAYTVVEFMAAFCFVVGSVMFFSQNWQTTATWFFVIGSLLFAAKPSLRLVREIKLYRLGDVKDLASRAEN</sequence>
<gene>
    <name evidence="3" type="ORF">LCGC14_1488030</name>
</gene>
<feature type="transmembrane region" description="Helical" evidence="1">
    <location>
        <begin position="24"/>
        <end position="46"/>
    </location>
</feature>
<dbReference type="Pfam" id="PF14145">
    <property type="entry name" value="YrhK"/>
    <property type="match status" value="1"/>
</dbReference>
<evidence type="ECO:0000313" key="3">
    <source>
        <dbReference type="EMBL" id="KKM65763.1"/>
    </source>
</evidence>
<dbReference type="InterPro" id="IPR025424">
    <property type="entry name" value="YrhK_domain"/>
</dbReference>
<accession>A0A0F9J8C8</accession>